<feature type="transmembrane region" description="Helical" evidence="10">
    <location>
        <begin position="845"/>
        <end position="867"/>
    </location>
</feature>
<sequence>MHSFWFISSLSFFFLLTFICTNSSSTPSSTVSYSDHCSSFVPESTTTSRILRPSALSIMSSYFTGGNKLLAPKEGNQTYYLSGKFLKLRILPNYYQTTTQGVYKVEAVLNILYPNRYLHNHTTSTFAGSSYYNGGVSLARRSVRFLLTGYWSEISRRLCLVGSASRPVDGFRIVNLEAVLKLNYASENPDIYTGVVSGTLKSTSPVNDPAYFNPVFIFTFPELSNYNYSLVSKISGGGYSPDTHRIKLCRTFRSVLEMQYEKASHSLLGQSSGFLALTPFQCSWHEEKIRFLAFLQNVSYVNQEFGIDSTFIGEASWDDKNNELSGIACRLLNPDTQLGRAVGDCTMGLSLKYNTVWTIRSEPKVVGQFSSTKSAQNSGYFGKVNLTSFDLVDFPDLRYKYIELGRAKNLCPVNKPVKKGSVYPLGLSEDMRFDLYAVNSKGKEIAWGYAKPISIGNNLFDRSRMVFLADTIAPESAPEISSSARNADIAPTNISYNIFIHAYKAEIRNLFPNLNLSVDSQHRLGITAEGTYYAKTGYLCMVACGQLTSYGGNTSMTSTSMDCEILVKFVFAPLNDKKGGRIKGVIESTRGKSDPLYFKDLKLSSAAYYGEEAEKSIWRMDFEITMVLISNMLLCVFIGLQILHVKRNPAVLSRISLVMLVVLCLGHMIPLVLNFDAVFLANHNKQTVSLSSGGWIEANEVAVRVITMVAFLLQIRLAQLVWTAKQDENNEKGSCAGERKCVFVTLTLYVSGGLLAVVWNKCFRKYSVWGDLRSYVGFILDGFLFPQILLNIFGGSAAKALGEPFYVGTSLARVVPHAYNQYREHNYPAYDVNGTYYYANPGADYYSTAWDVLIPCVIIGFAVITFVQQRNGGRWILPRRFREVELYEKSAEVFLLTVELAGGSFTVCMHCRRFNVKYDEIHGDVAL</sequence>
<keyword evidence="15" id="KW-1185">Reference proteome</keyword>
<evidence type="ECO:0000256" key="1">
    <source>
        <dbReference type="ARBA" id="ARBA00000900"/>
    </source>
</evidence>
<evidence type="ECO:0000259" key="12">
    <source>
        <dbReference type="Pfam" id="PF11145"/>
    </source>
</evidence>
<accession>A0A9N7MLB7</accession>
<feature type="transmembrane region" description="Helical" evidence="10">
    <location>
        <begin position="624"/>
        <end position="645"/>
    </location>
</feature>
<evidence type="ECO:0000256" key="7">
    <source>
        <dbReference type="ARBA" id="ARBA00022786"/>
    </source>
</evidence>
<comment type="subcellular location">
    <subcellularLocation>
        <location evidence="2">Endomembrane system</location>
        <topology evidence="2">Multi-pass membrane protein</topology>
    </subcellularLocation>
</comment>
<evidence type="ECO:0000313" key="14">
    <source>
        <dbReference type="EMBL" id="CAA0813280.1"/>
    </source>
</evidence>
<feature type="signal peptide" evidence="11">
    <location>
        <begin position="1"/>
        <end position="25"/>
    </location>
</feature>
<comment type="catalytic activity">
    <reaction evidence="1">
        <text>S-ubiquitinyl-[E2 ubiquitin-conjugating enzyme]-L-cysteine + [acceptor protein]-L-lysine = [E2 ubiquitin-conjugating enzyme]-L-cysteine + N(6)-ubiquitinyl-[acceptor protein]-L-lysine.</text>
        <dbReference type="EC" id="2.3.2.27"/>
    </reaction>
</comment>
<feature type="transmembrane region" description="Helical" evidence="10">
    <location>
        <begin position="657"/>
        <end position="681"/>
    </location>
</feature>
<organism evidence="14 15">
    <name type="scientific">Striga hermonthica</name>
    <name type="common">Purple witchweed</name>
    <name type="synonym">Buchnera hermonthica</name>
    <dbReference type="NCBI Taxonomy" id="68872"/>
    <lineage>
        <taxon>Eukaryota</taxon>
        <taxon>Viridiplantae</taxon>
        <taxon>Streptophyta</taxon>
        <taxon>Embryophyta</taxon>
        <taxon>Tracheophyta</taxon>
        <taxon>Spermatophyta</taxon>
        <taxon>Magnoliopsida</taxon>
        <taxon>eudicotyledons</taxon>
        <taxon>Gunneridae</taxon>
        <taxon>Pentapetalae</taxon>
        <taxon>asterids</taxon>
        <taxon>lamiids</taxon>
        <taxon>Lamiales</taxon>
        <taxon>Orobanchaceae</taxon>
        <taxon>Buchnereae</taxon>
        <taxon>Striga</taxon>
    </lineage>
</organism>
<evidence type="ECO:0000313" key="15">
    <source>
        <dbReference type="Proteomes" id="UP001153555"/>
    </source>
</evidence>
<dbReference type="EMBL" id="CACSLK010011313">
    <property type="protein sequence ID" value="CAA0813280.1"/>
    <property type="molecule type" value="Genomic_DNA"/>
</dbReference>
<evidence type="ECO:0000256" key="5">
    <source>
        <dbReference type="ARBA" id="ARBA00022679"/>
    </source>
</evidence>
<keyword evidence="5" id="KW-0808">Transferase</keyword>
<keyword evidence="11" id="KW-0732">Signal</keyword>
<evidence type="ECO:0000256" key="11">
    <source>
        <dbReference type="SAM" id="SignalP"/>
    </source>
</evidence>
<evidence type="ECO:0000256" key="2">
    <source>
        <dbReference type="ARBA" id="ARBA00004127"/>
    </source>
</evidence>
<dbReference type="Proteomes" id="UP001153555">
    <property type="component" value="Unassembled WGS sequence"/>
</dbReference>
<evidence type="ECO:0000256" key="4">
    <source>
        <dbReference type="ARBA" id="ARBA00012483"/>
    </source>
</evidence>
<keyword evidence="7" id="KW-0833">Ubl conjugation pathway</keyword>
<proteinExistence type="predicted"/>
<keyword evidence="6 10" id="KW-0812">Transmembrane</keyword>
<dbReference type="Pfam" id="PF25333">
    <property type="entry name" value="DUF2921_N"/>
    <property type="match status" value="3"/>
</dbReference>
<keyword evidence="9 10" id="KW-0472">Membrane</keyword>
<keyword evidence="8 10" id="KW-1133">Transmembrane helix</keyword>
<feature type="domain" description="SWEET-like" evidence="12">
    <location>
        <begin position="613"/>
        <end position="881"/>
    </location>
</feature>
<reference evidence="14" key="1">
    <citation type="submission" date="2019-12" db="EMBL/GenBank/DDBJ databases">
        <authorList>
            <person name="Scholes J."/>
        </authorList>
    </citation>
    <scope>NUCLEOTIDE SEQUENCE</scope>
</reference>
<evidence type="ECO:0000256" key="6">
    <source>
        <dbReference type="ARBA" id="ARBA00022692"/>
    </source>
</evidence>
<evidence type="ECO:0000256" key="10">
    <source>
        <dbReference type="SAM" id="Phobius"/>
    </source>
</evidence>
<feature type="transmembrane region" description="Helical" evidence="10">
    <location>
        <begin position="741"/>
        <end position="759"/>
    </location>
</feature>
<dbReference type="InterPro" id="IPR021319">
    <property type="entry name" value="DUF2921"/>
</dbReference>
<dbReference type="InterPro" id="IPR057425">
    <property type="entry name" value="DUF2921_N"/>
</dbReference>
<dbReference type="PANTHER" id="PTHR33389">
    <property type="entry name" value="FAMILY PROTEIN, PUTATIVE (DUF2921)-RELATED"/>
    <property type="match status" value="1"/>
</dbReference>
<dbReference type="GO" id="GO:0012505">
    <property type="term" value="C:endomembrane system"/>
    <property type="evidence" value="ECO:0007669"/>
    <property type="project" value="UniProtKB-SubCell"/>
</dbReference>
<comment type="caution">
    <text evidence="14">The sequence shown here is derived from an EMBL/GenBank/DDBJ whole genome shotgun (WGS) entry which is preliminary data.</text>
</comment>
<gene>
    <name evidence="14" type="ORF">SHERM_13839</name>
</gene>
<dbReference type="OrthoDB" id="607498at2759"/>
<name>A0A9N7MLB7_STRHE</name>
<comment type="pathway">
    <text evidence="3">Protein modification; protein ubiquitination.</text>
</comment>
<dbReference type="PANTHER" id="PTHR33389:SF18">
    <property type="entry name" value="OS01G0677900 PROTEIN"/>
    <property type="match status" value="1"/>
</dbReference>
<protein>
    <recommendedName>
        <fullName evidence="4">RING-type E3 ubiquitin transferase</fullName>
        <ecNumber evidence="4">2.3.2.27</ecNumber>
    </recommendedName>
</protein>
<dbReference type="GO" id="GO:0061630">
    <property type="term" value="F:ubiquitin protein ligase activity"/>
    <property type="evidence" value="ECO:0007669"/>
    <property type="project" value="UniProtKB-EC"/>
</dbReference>
<evidence type="ECO:0000256" key="3">
    <source>
        <dbReference type="ARBA" id="ARBA00004906"/>
    </source>
</evidence>
<evidence type="ECO:0000259" key="13">
    <source>
        <dbReference type="Pfam" id="PF25333"/>
    </source>
</evidence>
<evidence type="ECO:0000256" key="9">
    <source>
        <dbReference type="ARBA" id="ARBA00023136"/>
    </source>
</evidence>
<dbReference type="Pfam" id="PF11145">
    <property type="entry name" value="DUF2921"/>
    <property type="match status" value="1"/>
</dbReference>
<feature type="chain" id="PRO_5040256330" description="RING-type E3 ubiquitin transferase" evidence="11">
    <location>
        <begin position="26"/>
        <end position="927"/>
    </location>
</feature>
<dbReference type="EC" id="2.3.2.27" evidence="4"/>
<feature type="domain" description="DUF2921" evidence="13">
    <location>
        <begin position="33"/>
        <end position="215"/>
    </location>
</feature>
<feature type="domain" description="DUF2921" evidence="13">
    <location>
        <begin position="310"/>
        <end position="384"/>
    </location>
</feature>
<dbReference type="AlphaFoldDB" id="A0A9N7MLB7"/>
<evidence type="ECO:0000256" key="8">
    <source>
        <dbReference type="ARBA" id="ARBA00022989"/>
    </source>
</evidence>
<feature type="domain" description="DUF2921" evidence="13">
    <location>
        <begin position="415"/>
        <end position="601"/>
    </location>
</feature>